<protein>
    <recommendedName>
        <fullName evidence="1">Cyanophage baseplate Pam3 plug gp18 domain-containing protein</fullName>
    </recommendedName>
</protein>
<sequence length="103" mass="11541">MVKQLIPLNPVSNQNVRVGLGGQNVQLRIDTKLNIGTFIDVYLAGEPVILGMQCRNNVPMIQLAYLGFRGDLTFYDMQGNSDPFFTGFGSRYILVWDSEAKLQ</sequence>
<dbReference type="InterPro" id="IPR054252">
    <property type="entry name" value="Pam3_gp18"/>
</dbReference>
<dbReference type="KEGG" id="ebla:JGUZn3_20980"/>
<dbReference type="RefSeq" id="WP_203413477.1">
    <property type="nucleotide sequence ID" value="NZ_CP060244.1"/>
</dbReference>
<dbReference type="Proteomes" id="UP000516349">
    <property type="component" value="Chromosome"/>
</dbReference>
<evidence type="ECO:0000313" key="2">
    <source>
        <dbReference type="EMBL" id="QNT79301.1"/>
    </source>
</evidence>
<gene>
    <name evidence="2" type="ORF">JGUZn3_20980</name>
</gene>
<evidence type="ECO:0000313" key="3">
    <source>
        <dbReference type="Proteomes" id="UP000516349"/>
    </source>
</evidence>
<dbReference type="AlphaFoldDB" id="A0A7H1NU41"/>
<accession>A0A7H1NU41</accession>
<proteinExistence type="predicted"/>
<organism evidence="2 3">
    <name type="scientific">Entomobacter blattae</name>
    <dbReference type="NCBI Taxonomy" id="2762277"/>
    <lineage>
        <taxon>Bacteria</taxon>
        <taxon>Pseudomonadati</taxon>
        <taxon>Pseudomonadota</taxon>
        <taxon>Alphaproteobacteria</taxon>
        <taxon>Acetobacterales</taxon>
        <taxon>Acetobacteraceae</taxon>
        <taxon>Entomobacter</taxon>
    </lineage>
</organism>
<feature type="domain" description="Cyanophage baseplate Pam3 plug gp18" evidence="1">
    <location>
        <begin position="5"/>
        <end position="98"/>
    </location>
</feature>
<evidence type="ECO:0000259" key="1">
    <source>
        <dbReference type="Pfam" id="PF22479"/>
    </source>
</evidence>
<dbReference type="EMBL" id="CP060244">
    <property type="protein sequence ID" value="QNT79301.1"/>
    <property type="molecule type" value="Genomic_DNA"/>
</dbReference>
<keyword evidence="3" id="KW-1185">Reference proteome</keyword>
<dbReference type="Pfam" id="PF22479">
    <property type="entry name" value="Pam3_gp18"/>
    <property type="match status" value="1"/>
</dbReference>
<reference evidence="2 3" key="1">
    <citation type="submission" date="2020-08" db="EMBL/GenBank/DDBJ databases">
        <title>Complete genome sequence of Entomobacter blattae G55GP.</title>
        <authorList>
            <person name="Poehlein A."/>
            <person name="Guzman J."/>
            <person name="Daniel R."/>
            <person name="Vilcinskas A."/>
        </authorList>
    </citation>
    <scope>NUCLEOTIDE SEQUENCE [LARGE SCALE GENOMIC DNA]</scope>
    <source>
        <strain evidence="2 3">G55GP</strain>
    </source>
</reference>
<name>A0A7H1NU41_9PROT</name>